<sequence>MVLSMDRWAGKVAIVTGASSGIGEVTAERLVERGMTVVGIARRKDRLDALAQRTSGKKGKFYPIQGDVSKEEDILNVFKWTREKLGPVHVLVNNAGVGCYSGVQGGKTEDWLNTFNVNVIGLCMATREALKDMTEHKIDGHIFNINSVAGHYVLGIPKMEIYTATKHCVTTLTESMRKQMAMQKLKIRFTSISPGVVDTEMIATAREKGDSEQVANILNDGTPMLKAEDIADAVEYALSTPPHVQKYFEQLILTSMY</sequence>
<accession>A0A653BRG7</accession>
<dbReference type="InterPro" id="IPR002347">
    <property type="entry name" value="SDR_fam"/>
</dbReference>
<evidence type="ECO:0000313" key="4">
    <source>
        <dbReference type="EMBL" id="VEN38153.1"/>
    </source>
</evidence>
<gene>
    <name evidence="4" type="ORF">CALMAC_LOCUS3152</name>
</gene>
<comment type="similarity">
    <text evidence="1 3">Belongs to the short-chain dehydrogenases/reductases (SDR) family.</text>
</comment>
<dbReference type="PANTHER" id="PTHR43115">
    <property type="entry name" value="DEHYDROGENASE/REDUCTASE SDR FAMILY MEMBER 11"/>
    <property type="match status" value="1"/>
</dbReference>
<dbReference type="FunFam" id="3.40.50.720:FF:000047">
    <property type="entry name" value="NADP-dependent L-serine/L-allo-threonine dehydrogenase"/>
    <property type="match status" value="1"/>
</dbReference>
<dbReference type="AlphaFoldDB" id="A0A653BRG7"/>
<protein>
    <recommendedName>
        <fullName evidence="6">Dehydrogenase/reductase SDR family member 11</fullName>
    </recommendedName>
</protein>
<dbReference type="EMBL" id="CAACVG010004133">
    <property type="protein sequence ID" value="VEN38153.1"/>
    <property type="molecule type" value="Genomic_DNA"/>
</dbReference>
<evidence type="ECO:0000256" key="1">
    <source>
        <dbReference type="ARBA" id="ARBA00006484"/>
    </source>
</evidence>
<keyword evidence="5" id="KW-1185">Reference proteome</keyword>
<dbReference type="Gene3D" id="3.40.50.720">
    <property type="entry name" value="NAD(P)-binding Rossmann-like Domain"/>
    <property type="match status" value="1"/>
</dbReference>
<dbReference type="PANTHER" id="PTHR43115:SF4">
    <property type="entry name" value="DEHYDROGENASE_REDUCTASE SDR FAMILY MEMBER 11"/>
    <property type="match status" value="1"/>
</dbReference>
<dbReference type="OrthoDB" id="1933717at2759"/>
<proteinExistence type="inferred from homology"/>
<dbReference type="Proteomes" id="UP000410492">
    <property type="component" value="Unassembled WGS sequence"/>
</dbReference>
<dbReference type="GO" id="GO:0016616">
    <property type="term" value="F:oxidoreductase activity, acting on the CH-OH group of donors, NAD or NADP as acceptor"/>
    <property type="evidence" value="ECO:0007669"/>
    <property type="project" value="UniProtKB-ARBA"/>
</dbReference>
<dbReference type="Pfam" id="PF00106">
    <property type="entry name" value="adh_short"/>
    <property type="match status" value="1"/>
</dbReference>
<dbReference type="PRINTS" id="PR00080">
    <property type="entry name" value="SDRFAMILY"/>
</dbReference>
<reference evidence="4 5" key="1">
    <citation type="submission" date="2019-01" db="EMBL/GenBank/DDBJ databases">
        <authorList>
            <person name="Sayadi A."/>
        </authorList>
    </citation>
    <scope>NUCLEOTIDE SEQUENCE [LARGE SCALE GENOMIC DNA]</scope>
</reference>
<dbReference type="SUPFAM" id="SSF51735">
    <property type="entry name" value="NAD(P)-binding Rossmann-fold domains"/>
    <property type="match status" value="1"/>
</dbReference>
<evidence type="ECO:0000256" key="2">
    <source>
        <dbReference type="ARBA" id="ARBA00023002"/>
    </source>
</evidence>
<evidence type="ECO:0000313" key="5">
    <source>
        <dbReference type="Proteomes" id="UP000410492"/>
    </source>
</evidence>
<dbReference type="InterPro" id="IPR036291">
    <property type="entry name" value="NAD(P)-bd_dom_sf"/>
</dbReference>
<evidence type="ECO:0000256" key="3">
    <source>
        <dbReference type="RuleBase" id="RU000363"/>
    </source>
</evidence>
<keyword evidence="2" id="KW-0560">Oxidoreductase</keyword>
<name>A0A653BRG7_CALMS</name>
<organism evidence="4 5">
    <name type="scientific">Callosobruchus maculatus</name>
    <name type="common">Southern cowpea weevil</name>
    <name type="synonym">Pulse bruchid</name>
    <dbReference type="NCBI Taxonomy" id="64391"/>
    <lineage>
        <taxon>Eukaryota</taxon>
        <taxon>Metazoa</taxon>
        <taxon>Ecdysozoa</taxon>
        <taxon>Arthropoda</taxon>
        <taxon>Hexapoda</taxon>
        <taxon>Insecta</taxon>
        <taxon>Pterygota</taxon>
        <taxon>Neoptera</taxon>
        <taxon>Endopterygota</taxon>
        <taxon>Coleoptera</taxon>
        <taxon>Polyphaga</taxon>
        <taxon>Cucujiformia</taxon>
        <taxon>Chrysomeloidea</taxon>
        <taxon>Chrysomelidae</taxon>
        <taxon>Bruchinae</taxon>
        <taxon>Bruchini</taxon>
        <taxon>Callosobruchus</taxon>
    </lineage>
</organism>
<dbReference type="PRINTS" id="PR00081">
    <property type="entry name" value="GDHRDH"/>
</dbReference>
<evidence type="ECO:0008006" key="6">
    <source>
        <dbReference type="Google" id="ProtNLM"/>
    </source>
</evidence>